<evidence type="ECO:0000313" key="1">
    <source>
        <dbReference type="EMBL" id="SEH07602.1"/>
    </source>
</evidence>
<gene>
    <name evidence="1" type="ORF">MBHS_03478</name>
</gene>
<keyword evidence="2" id="KW-1185">Reference proteome</keyword>
<proteinExistence type="predicted"/>
<evidence type="ECO:0000313" key="2">
    <source>
        <dbReference type="Proteomes" id="UP000236724"/>
    </source>
</evidence>
<sequence length="252" mass="29594">MNNRILLVFEGEKTEREIFENLRQYFFKEKSENTMLYATFNTDIYQLYKEMQADEYLDIISLLKEKSHNKSSLSDILPRDIAQIFLFFDYDGHAQKSSDNKITDLLNHFNEETENGKLYISYPMVEALKHLSSNINFSQSVVEAKRNIKYKQLVNNECNKSYQCLKELTKKHWAVLLTEHCKKMYYLISGKYILPTKFIPQLTIFEAQLKQYIQPNNQVAVLSAFPVFIIDYYGCLQLSNIIKDLATKGSHS</sequence>
<dbReference type="EMBL" id="FMSV02000537">
    <property type="protein sequence ID" value="SEH07602.1"/>
    <property type="molecule type" value="Genomic_DNA"/>
</dbReference>
<name>A0A1H6FBZ1_9GAMM</name>
<dbReference type="RefSeq" id="WP_177428561.1">
    <property type="nucleotide sequence ID" value="NZ_FMSV02000537.1"/>
</dbReference>
<accession>A0A1H6FBZ1</accession>
<dbReference type="Proteomes" id="UP000236724">
    <property type="component" value="Unassembled WGS sequence"/>
</dbReference>
<reference evidence="1 2" key="1">
    <citation type="submission" date="2016-10" db="EMBL/GenBank/DDBJ databases">
        <authorList>
            <person name="de Groot N.N."/>
        </authorList>
    </citation>
    <scope>NUCLEOTIDE SEQUENCE [LARGE SCALE GENOMIC DNA]</scope>
    <source>
        <strain evidence="1">MBHS1</strain>
    </source>
</reference>
<dbReference type="AlphaFoldDB" id="A0A1H6FBZ1"/>
<protein>
    <submittedName>
        <fullName evidence="1">Uncharacterized protein</fullName>
    </submittedName>
</protein>
<organism evidence="1 2">
    <name type="scientific">Candidatus Venteria ishoeyi</name>
    <dbReference type="NCBI Taxonomy" id="1899563"/>
    <lineage>
        <taxon>Bacteria</taxon>
        <taxon>Pseudomonadati</taxon>
        <taxon>Pseudomonadota</taxon>
        <taxon>Gammaproteobacteria</taxon>
        <taxon>Thiotrichales</taxon>
        <taxon>Thiotrichaceae</taxon>
        <taxon>Venteria</taxon>
    </lineage>
</organism>